<comment type="caution">
    <text evidence="2">The sequence shown here is derived from an EMBL/GenBank/DDBJ whole genome shotgun (WGS) entry which is preliminary data.</text>
</comment>
<dbReference type="OrthoDB" id="3070904at2759"/>
<organism evidence="2 3">
    <name type="scientific">Gymnopilus junonius</name>
    <name type="common">Spectacular rustgill mushroom</name>
    <name type="synonym">Gymnopilus spectabilis subsp. junonius</name>
    <dbReference type="NCBI Taxonomy" id="109634"/>
    <lineage>
        <taxon>Eukaryota</taxon>
        <taxon>Fungi</taxon>
        <taxon>Dikarya</taxon>
        <taxon>Basidiomycota</taxon>
        <taxon>Agaricomycotina</taxon>
        <taxon>Agaricomycetes</taxon>
        <taxon>Agaricomycetidae</taxon>
        <taxon>Agaricales</taxon>
        <taxon>Agaricineae</taxon>
        <taxon>Hymenogastraceae</taxon>
        <taxon>Gymnopilus</taxon>
    </lineage>
</organism>
<sequence>MKNQADHDDEEEEGGEEEEEEEEGDPELDELAMTPWKGTGKGGKKGKAAKRKTAVDHAHEDAAAVTPSASQLKPTEHMLENSGISITPLPRPSGSTKKPAPASNPTLDPSLRRQRDSNSGNDTNNDNGSKDDNGKGDNDKDRENGGDQENGNNGNNGSAHPLATAAHPLAAAAHPLAAAAHPLAAAAHLPTTAAQLPTAAAHLPAATVHHTTAAHPLAQTIFVGGTKHPPLPMNIIKGRYENIVKEKPTDEDFVEWTKNIDKNILHLLCTTFDPSQPMSAGFPPRFGSSIRSCSSHLITPVGLSCLSIGVQEDASPSPSPSEDPSGPLDIVKTLFMQEFSISESVMAQKWQGLCFAWTKYLACKKTLHAAKNLIDSGSWPVSLPHYSEHLIVELFIGKTTWYANYAPLFDKVNEKSSRDG</sequence>
<protein>
    <submittedName>
        <fullName evidence="2">Uncharacterized protein</fullName>
    </submittedName>
</protein>
<feature type="compositionally biased region" description="Basic residues" evidence="1">
    <location>
        <begin position="42"/>
        <end position="52"/>
    </location>
</feature>
<name>A0A9P5N9F0_GYMJU</name>
<accession>A0A9P5N9F0</accession>
<dbReference type="AlphaFoldDB" id="A0A9P5N9F0"/>
<evidence type="ECO:0000256" key="1">
    <source>
        <dbReference type="SAM" id="MobiDB-lite"/>
    </source>
</evidence>
<keyword evidence="3" id="KW-1185">Reference proteome</keyword>
<feature type="compositionally biased region" description="Basic and acidic residues" evidence="1">
    <location>
        <begin position="128"/>
        <end position="145"/>
    </location>
</feature>
<feature type="compositionally biased region" description="Acidic residues" evidence="1">
    <location>
        <begin position="7"/>
        <end position="30"/>
    </location>
</feature>
<evidence type="ECO:0000313" key="3">
    <source>
        <dbReference type="Proteomes" id="UP000724874"/>
    </source>
</evidence>
<evidence type="ECO:0000313" key="2">
    <source>
        <dbReference type="EMBL" id="KAF8872711.1"/>
    </source>
</evidence>
<reference evidence="2" key="1">
    <citation type="submission" date="2020-11" db="EMBL/GenBank/DDBJ databases">
        <authorList>
            <consortium name="DOE Joint Genome Institute"/>
            <person name="Ahrendt S."/>
            <person name="Riley R."/>
            <person name="Andreopoulos W."/>
            <person name="LaButti K."/>
            <person name="Pangilinan J."/>
            <person name="Ruiz-duenas F.J."/>
            <person name="Barrasa J.M."/>
            <person name="Sanchez-Garcia M."/>
            <person name="Camarero S."/>
            <person name="Miyauchi S."/>
            <person name="Serrano A."/>
            <person name="Linde D."/>
            <person name="Babiker R."/>
            <person name="Drula E."/>
            <person name="Ayuso-Fernandez I."/>
            <person name="Pacheco R."/>
            <person name="Padilla G."/>
            <person name="Ferreira P."/>
            <person name="Barriuso J."/>
            <person name="Kellner H."/>
            <person name="Castanera R."/>
            <person name="Alfaro M."/>
            <person name="Ramirez L."/>
            <person name="Pisabarro A.G."/>
            <person name="Kuo A."/>
            <person name="Tritt A."/>
            <person name="Lipzen A."/>
            <person name="He G."/>
            <person name="Yan M."/>
            <person name="Ng V."/>
            <person name="Cullen D."/>
            <person name="Martin F."/>
            <person name="Rosso M.-N."/>
            <person name="Henrissat B."/>
            <person name="Hibbett D."/>
            <person name="Martinez A.T."/>
            <person name="Grigoriev I.V."/>
        </authorList>
    </citation>
    <scope>NUCLEOTIDE SEQUENCE</scope>
    <source>
        <strain evidence="2">AH 44721</strain>
    </source>
</reference>
<dbReference type="EMBL" id="JADNYJ010000257">
    <property type="protein sequence ID" value="KAF8872711.1"/>
    <property type="molecule type" value="Genomic_DNA"/>
</dbReference>
<proteinExistence type="predicted"/>
<feature type="compositionally biased region" description="Basic and acidic residues" evidence="1">
    <location>
        <begin position="53"/>
        <end position="62"/>
    </location>
</feature>
<feature type="compositionally biased region" description="Low complexity" evidence="1">
    <location>
        <begin position="147"/>
        <end position="162"/>
    </location>
</feature>
<dbReference type="Proteomes" id="UP000724874">
    <property type="component" value="Unassembled WGS sequence"/>
</dbReference>
<feature type="compositionally biased region" description="Low complexity" evidence="1">
    <location>
        <begin position="117"/>
        <end position="127"/>
    </location>
</feature>
<gene>
    <name evidence="2" type="ORF">CPB84DRAFT_1854320</name>
</gene>
<feature type="region of interest" description="Disordered" evidence="1">
    <location>
        <begin position="1"/>
        <end position="162"/>
    </location>
</feature>